<evidence type="ECO:0000259" key="1">
    <source>
        <dbReference type="PROSITE" id="PS51464"/>
    </source>
</evidence>
<sequence>MSDAVLADFSRQVTQHVTTTLAEAAPELRRAAEVVVRAGRAGRVVHTTGAGHSLAGVVETFFRAGGLSFVRPVWHPDLLPLNGALRSTEAERTPGLGREVVGAAGLTAGDVLVIFSSSGINHYPVEAALTASEAGATVIALTSRSASDQAPLRAGHRLHEIADVVLDTRVPPGDASWPTDAPRTAPLSSIVNAAMWDAVLVLVHELDPDLPLWLSANIAAPAGSNEEVADRYAAQVPELRAGLSVPPA</sequence>
<evidence type="ECO:0000313" key="3">
    <source>
        <dbReference type="Proteomes" id="UP001595955"/>
    </source>
</evidence>
<dbReference type="Gene3D" id="3.40.50.10490">
    <property type="entry name" value="Glucose-6-phosphate isomerase like protein, domain 1"/>
    <property type="match status" value="1"/>
</dbReference>
<dbReference type="NCBIfam" id="NF002805">
    <property type="entry name" value="PRK02947.1"/>
    <property type="match status" value="1"/>
</dbReference>
<dbReference type="RefSeq" id="WP_122824594.1">
    <property type="nucleotide sequence ID" value="NZ_CP033325.1"/>
</dbReference>
<keyword evidence="2" id="KW-0413">Isomerase</keyword>
<dbReference type="CDD" id="cd05013">
    <property type="entry name" value="SIS_RpiR"/>
    <property type="match status" value="1"/>
</dbReference>
<dbReference type="SUPFAM" id="SSF53697">
    <property type="entry name" value="SIS domain"/>
    <property type="match status" value="1"/>
</dbReference>
<keyword evidence="3" id="KW-1185">Reference proteome</keyword>
<reference evidence="3" key="1">
    <citation type="journal article" date="2019" name="Int. J. Syst. Evol. Microbiol.">
        <title>The Global Catalogue of Microorganisms (GCM) 10K type strain sequencing project: providing services to taxonomists for standard genome sequencing and annotation.</title>
        <authorList>
            <consortium name="The Broad Institute Genomics Platform"/>
            <consortium name="The Broad Institute Genome Sequencing Center for Infectious Disease"/>
            <person name="Wu L."/>
            <person name="Ma J."/>
        </authorList>
    </citation>
    <scope>NUCLEOTIDE SEQUENCE [LARGE SCALE GENOMIC DNA]</scope>
    <source>
        <strain evidence="3">JCM 3369</strain>
    </source>
</reference>
<gene>
    <name evidence="2" type="ORF">ACFO3F_12865</name>
</gene>
<evidence type="ECO:0000313" key="2">
    <source>
        <dbReference type="EMBL" id="MFC4556143.1"/>
    </source>
</evidence>
<protein>
    <submittedName>
        <fullName evidence="2">Sugar isomerase domain-containing protein</fullName>
    </submittedName>
</protein>
<dbReference type="PROSITE" id="PS51464">
    <property type="entry name" value="SIS"/>
    <property type="match status" value="1"/>
</dbReference>
<feature type="domain" description="SIS" evidence="1">
    <location>
        <begin position="31"/>
        <end position="209"/>
    </location>
</feature>
<dbReference type="InterPro" id="IPR001347">
    <property type="entry name" value="SIS_dom"/>
</dbReference>
<dbReference type="Proteomes" id="UP001595955">
    <property type="component" value="Unassembled WGS sequence"/>
</dbReference>
<dbReference type="Pfam" id="PF13580">
    <property type="entry name" value="SIS_2"/>
    <property type="match status" value="1"/>
</dbReference>
<proteinExistence type="predicted"/>
<accession>A0ABV9DCY5</accession>
<dbReference type="EMBL" id="JBHSGF010000009">
    <property type="protein sequence ID" value="MFC4556143.1"/>
    <property type="molecule type" value="Genomic_DNA"/>
</dbReference>
<organism evidence="2 3">
    <name type="scientific">Georgenia faecalis</name>
    <dbReference type="NCBI Taxonomy" id="2483799"/>
    <lineage>
        <taxon>Bacteria</taxon>
        <taxon>Bacillati</taxon>
        <taxon>Actinomycetota</taxon>
        <taxon>Actinomycetes</taxon>
        <taxon>Micrococcales</taxon>
        <taxon>Bogoriellaceae</taxon>
        <taxon>Georgenia</taxon>
    </lineage>
</organism>
<comment type="caution">
    <text evidence="2">The sequence shown here is derived from an EMBL/GenBank/DDBJ whole genome shotgun (WGS) entry which is preliminary data.</text>
</comment>
<name>A0ABV9DCY5_9MICO</name>
<dbReference type="GO" id="GO:0016853">
    <property type="term" value="F:isomerase activity"/>
    <property type="evidence" value="ECO:0007669"/>
    <property type="project" value="UniProtKB-KW"/>
</dbReference>
<dbReference type="InterPro" id="IPR035472">
    <property type="entry name" value="RpiR-like_SIS"/>
</dbReference>
<dbReference type="InterPro" id="IPR046348">
    <property type="entry name" value="SIS_dom_sf"/>
</dbReference>